<organism evidence="1 3">
    <name type="scientific">Medicago truncatula</name>
    <name type="common">Barrel medic</name>
    <name type="synonym">Medicago tribuloides</name>
    <dbReference type="NCBI Taxonomy" id="3880"/>
    <lineage>
        <taxon>Eukaryota</taxon>
        <taxon>Viridiplantae</taxon>
        <taxon>Streptophyta</taxon>
        <taxon>Embryophyta</taxon>
        <taxon>Tracheophyta</taxon>
        <taxon>Spermatophyta</taxon>
        <taxon>Magnoliopsida</taxon>
        <taxon>eudicotyledons</taxon>
        <taxon>Gunneridae</taxon>
        <taxon>Pentapetalae</taxon>
        <taxon>rosids</taxon>
        <taxon>fabids</taxon>
        <taxon>Fabales</taxon>
        <taxon>Fabaceae</taxon>
        <taxon>Papilionoideae</taxon>
        <taxon>50 kb inversion clade</taxon>
        <taxon>NPAAA clade</taxon>
        <taxon>Hologalegina</taxon>
        <taxon>IRL clade</taxon>
        <taxon>Trifolieae</taxon>
        <taxon>Medicago</taxon>
    </lineage>
</organism>
<dbReference type="HOGENOM" id="CLU_3035429_0_0_1"/>
<dbReference type="PaxDb" id="3880-AES78344"/>
<reference evidence="2" key="3">
    <citation type="submission" date="2015-04" db="UniProtKB">
        <authorList>
            <consortium name="EnsemblPlants"/>
        </authorList>
    </citation>
    <scope>IDENTIFICATION</scope>
    <source>
        <strain evidence="2">cv. Jemalong A17</strain>
    </source>
</reference>
<protein>
    <submittedName>
        <fullName evidence="1 2">Uncharacterized protein</fullName>
    </submittedName>
</protein>
<reference evidence="1 3" key="2">
    <citation type="journal article" date="2014" name="BMC Genomics">
        <title>An improved genome release (version Mt4.0) for the model legume Medicago truncatula.</title>
        <authorList>
            <person name="Tang H."/>
            <person name="Krishnakumar V."/>
            <person name="Bidwell S."/>
            <person name="Rosen B."/>
            <person name="Chan A."/>
            <person name="Zhou S."/>
            <person name="Gentzbittel L."/>
            <person name="Childs K.L."/>
            <person name="Yandell M."/>
            <person name="Gundlach H."/>
            <person name="Mayer K.F."/>
            <person name="Schwartz D.C."/>
            <person name="Town C.D."/>
        </authorList>
    </citation>
    <scope>GENOME REANNOTATION</scope>
    <source>
        <strain evidence="2 3">cv. Jemalong A17</strain>
    </source>
</reference>
<keyword evidence="3" id="KW-1185">Reference proteome</keyword>
<dbReference type="EMBL" id="CM001223">
    <property type="protein sequence ID" value="AES78344.1"/>
    <property type="molecule type" value="Genomic_DNA"/>
</dbReference>
<accession>G7L270</accession>
<evidence type="ECO:0000313" key="3">
    <source>
        <dbReference type="Proteomes" id="UP000002051"/>
    </source>
</evidence>
<dbReference type="EnsemblPlants" id="AES78344">
    <property type="protein sequence ID" value="AES78344"/>
    <property type="gene ID" value="MTR_7g027990"/>
</dbReference>
<evidence type="ECO:0000313" key="2">
    <source>
        <dbReference type="EnsemblPlants" id="AES78344"/>
    </source>
</evidence>
<dbReference type="AlphaFoldDB" id="G7L270"/>
<reference evidence="1 3" key="1">
    <citation type="journal article" date="2011" name="Nature">
        <title>The Medicago genome provides insight into the evolution of rhizobial symbioses.</title>
        <authorList>
            <person name="Young N.D."/>
            <person name="Debelle F."/>
            <person name="Oldroyd G.E."/>
            <person name="Geurts R."/>
            <person name="Cannon S.B."/>
            <person name="Udvardi M.K."/>
            <person name="Benedito V.A."/>
            <person name="Mayer K.F."/>
            <person name="Gouzy J."/>
            <person name="Schoof H."/>
            <person name="Van de Peer Y."/>
            <person name="Proost S."/>
            <person name="Cook D.R."/>
            <person name="Meyers B.C."/>
            <person name="Spannagl M."/>
            <person name="Cheung F."/>
            <person name="De Mita S."/>
            <person name="Krishnakumar V."/>
            <person name="Gundlach H."/>
            <person name="Zhou S."/>
            <person name="Mudge J."/>
            <person name="Bharti A.K."/>
            <person name="Murray J.D."/>
            <person name="Naoumkina M.A."/>
            <person name="Rosen B."/>
            <person name="Silverstein K.A."/>
            <person name="Tang H."/>
            <person name="Rombauts S."/>
            <person name="Zhao P.X."/>
            <person name="Zhou P."/>
            <person name="Barbe V."/>
            <person name="Bardou P."/>
            <person name="Bechner M."/>
            <person name="Bellec A."/>
            <person name="Berger A."/>
            <person name="Berges H."/>
            <person name="Bidwell S."/>
            <person name="Bisseling T."/>
            <person name="Choisne N."/>
            <person name="Couloux A."/>
            <person name="Denny R."/>
            <person name="Deshpande S."/>
            <person name="Dai X."/>
            <person name="Doyle J.J."/>
            <person name="Dudez A.M."/>
            <person name="Farmer A.D."/>
            <person name="Fouteau S."/>
            <person name="Franken C."/>
            <person name="Gibelin C."/>
            <person name="Gish J."/>
            <person name="Goldstein S."/>
            <person name="Gonzalez A.J."/>
            <person name="Green P.J."/>
            <person name="Hallab A."/>
            <person name="Hartog M."/>
            <person name="Hua A."/>
            <person name="Humphray S.J."/>
            <person name="Jeong D.H."/>
            <person name="Jing Y."/>
            <person name="Jocker A."/>
            <person name="Kenton S.M."/>
            <person name="Kim D.J."/>
            <person name="Klee K."/>
            <person name="Lai H."/>
            <person name="Lang C."/>
            <person name="Lin S."/>
            <person name="Macmil S.L."/>
            <person name="Magdelenat G."/>
            <person name="Matthews L."/>
            <person name="McCorrison J."/>
            <person name="Monaghan E.L."/>
            <person name="Mun J.H."/>
            <person name="Najar F.Z."/>
            <person name="Nicholson C."/>
            <person name="Noirot C."/>
            <person name="O'Bleness M."/>
            <person name="Paule C.R."/>
            <person name="Poulain J."/>
            <person name="Prion F."/>
            <person name="Qin B."/>
            <person name="Qu C."/>
            <person name="Retzel E.F."/>
            <person name="Riddle C."/>
            <person name="Sallet E."/>
            <person name="Samain S."/>
            <person name="Samson N."/>
            <person name="Sanders I."/>
            <person name="Saurat O."/>
            <person name="Scarpelli C."/>
            <person name="Schiex T."/>
            <person name="Segurens B."/>
            <person name="Severin A.J."/>
            <person name="Sherrier D.J."/>
            <person name="Shi R."/>
            <person name="Sims S."/>
            <person name="Singer S.R."/>
            <person name="Sinharoy S."/>
            <person name="Sterck L."/>
            <person name="Viollet A."/>
            <person name="Wang B.B."/>
            <person name="Wang K."/>
            <person name="Wang M."/>
            <person name="Wang X."/>
            <person name="Warfsmann J."/>
            <person name="Weissenbach J."/>
            <person name="White D.D."/>
            <person name="White J.D."/>
            <person name="Wiley G.B."/>
            <person name="Wincker P."/>
            <person name="Xing Y."/>
            <person name="Yang L."/>
            <person name="Yao Z."/>
            <person name="Ying F."/>
            <person name="Zhai J."/>
            <person name="Zhou L."/>
            <person name="Zuber A."/>
            <person name="Denarie J."/>
            <person name="Dixon R.A."/>
            <person name="May G.D."/>
            <person name="Schwartz D.C."/>
            <person name="Rogers J."/>
            <person name="Quetier F."/>
            <person name="Town C.D."/>
            <person name="Roe B.A."/>
        </authorList>
    </citation>
    <scope>NUCLEOTIDE SEQUENCE [LARGE SCALE GENOMIC DNA]</scope>
    <source>
        <strain evidence="1">A17</strain>
        <strain evidence="2 3">cv. Jemalong A17</strain>
    </source>
</reference>
<sequence length="55" mass="6211">MLLLMSSFSTFSSQKPFPSLVQHGSHYPLAFAYFISGVLKIMDFSSFDFGIVMVR</sequence>
<gene>
    <name evidence="2" type="primary">11446879</name>
    <name evidence="1" type="ordered locus">MTR_7g027990</name>
</gene>
<dbReference type="OrthoDB" id="1427333at2759"/>
<dbReference type="Proteomes" id="UP000002051">
    <property type="component" value="Unassembled WGS sequence"/>
</dbReference>
<proteinExistence type="predicted"/>
<evidence type="ECO:0000313" key="1">
    <source>
        <dbReference type="EMBL" id="AES78344.1"/>
    </source>
</evidence>
<name>G7L270_MEDTR</name>
<dbReference type="KEGG" id="mtr:11446879"/>